<evidence type="ECO:0000313" key="2">
    <source>
        <dbReference type="Proteomes" id="UP000295645"/>
    </source>
</evidence>
<accession>A0A4R3YGM9</accession>
<proteinExistence type="predicted"/>
<dbReference type="InterPro" id="IPR013783">
    <property type="entry name" value="Ig-like_fold"/>
</dbReference>
<evidence type="ECO:0000313" key="1">
    <source>
        <dbReference type="EMBL" id="TCV91102.1"/>
    </source>
</evidence>
<dbReference type="SUPFAM" id="SSF55486">
    <property type="entry name" value="Metalloproteases ('zincins'), catalytic domain"/>
    <property type="match status" value="1"/>
</dbReference>
<protein>
    <recommendedName>
        <fullName evidence="3">IPT/TIG domain-containing protein</fullName>
    </recommendedName>
</protein>
<organism evidence="1 2">
    <name type="scientific">Luteibacter rhizovicinus</name>
    <dbReference type="NCBI Taxonomy" id="242606"/>
    <lineage>
        <taxon>Bacteria</taxon>
        <taxon>Pseudomonadati</taxon>
        <taxon>Pseudomonadota</taxon>
        <taxon>Gammaproteobacteria</taxon>
        <taxon>Lysobacterales</taxon>
        <taxon>Rhodanobacteraceae</taxon>
        <taxon>Luteibacter</taxon>
    </lineage>
</organism>
<dbReference type="AlphaFoldDB" id="A0A4R3YGM9"/>
<dbReference type="Proteomes" id="UP000295645">
    <property type="component" value="Unassembled WGS sequence"/>
</dbReference>
<keyword evidence="2" id="KW-1185">Reference proteome</keyword>
<dbReference type="Gene3D" id="2.60.40.10">
    <property type="entry name" value="Immunoglobulins"/>
    <property type="match status" value="1"/>
</dbReference>
<sequence>MKGPIENFAAPCSTFSMRRRASIPVERLLLRRDLLEHAKESLTLSGIGCGIDALIADVERHADYLQQCSVEAEAVIRGNIDATTRLWLLLRQSIETEQKLPSSILKDLAGDAWSRPPSVVDGDVLLRLIAGVVRAANQPAEADLMLGTLAQWLSPLFLFEVVVSAAEQARQGRSQALETIAGALWADRWRESFSPSPDPVVVRPPGTGTSPGLDTPRAPFDPASWVDPLFKPVFDGRYSGWSCMGGVHKSMSEVDRFGSNYTIDSLSNPEACAGQTITIRGSNFGPGGRVSFASPDPGDPAFALGLGAPDNGMLVGVVAKRWTDTEIDVVVPVWATAGEIHLDAFVRREEPCLTIDVYRLGNSIFFRGGLASVYQVSIGGANVDLTSMDRRNLTPNDAVAITWHSSGGPTTKIRIQLMMGATSVWERHDLPGGFGGVVLPVPDPVPQVPTAAELVFTATSGCGATQPLRIPVWVSVAPQLSIVYVEVTQGVQEDLGTVLAGHGMPTVANKDTAVRVHMNVDRHGWYDNKLDRITGSLKVDGHRLSPTNVRPVNPDSGFAGIRSGLSNAQLTNETLNFTIPAAWLTPGTHTLNVQVVCNDPSGQISIGQTFNWTWVAKSGIAVRALYMAYVSGPSNEFMLDYARRALDFLPTPLTNIGIAAPRWYTHNYDLSNRSGWEDLLSDLEDAWDDADEASGVRWIGIVPANDATGSTKGISGTPSIAVLAVESRPEVGAHELGHSLGLNHVNLPVGGVQGPFDSSDNGGFLRRPPFDVRDSKAISLPAGDLMSYQQPVRPGISTWMRIFLNT</sequence>
<gene>
    <name evidence="1" type="ORF">EC912_1144</name>
</gene>
<name>A0A4R3YGM9_9GAMM</name>
<evidence type="ECO:0008006" key="3">
    <source>
        <dbReference type="Google" id="ProtNLM"/>
    </source>
</evidence>
<comment type="caution">
    <text evidence="1">The sequence shown here is derived from an EMBL/GenBank/DDBJ whole genome shotgun (WGS) entry which is preliminary data.</text>
</comment>
<reference evidence="1 2" key="1">
    <citation type="submission" date="2019-03" db="EMBL/GenBank/DDBJ databases">
        <title>Above-ground endophytic microbial communities from plants in different locations in the United States.</title>
        <authorList>
            <person name="Frank C."/>
        </authorList>
    </citation>
    <scope>NUCLEOTIDE SEQUENCE [LARGE SCALE GENOMIC DNA]</scope>
    <source>
        <strain evidence="1 2">LP_13_YM</strain>
    </source>
</reference>
<dbReference type="EMBL" id="SMCS01000014">
    <property type="protein sequence ID" value="TCV91102.1"/>
    <property type="molecule type" value="Genomic_DNA"/>
</dbReference>